<dbReference type="Gene3D" id="2.60.40.2310">
    <property type="match status" value="1"/>
</dbReference>
<organism evidence="13 14">
    <name type="scientific">Taxus chinensis</name>
    <name type="common">Chinese yew</name>
    <name type="synonym">Taxus wallichiana var. chinensis</name>
    <dbReference type="NCBI Taxonomy" id="29808"/>
    <lineage>
        <taxon>Eukaryota</taxon>
        <taxon>Viridiplantae</taxon>
        <taxon>Streptophyta</taxon>
        <taxon>Embryophyta</taxon>
        <taxon>Tracheophyta</taxon>
        <taxon>Spermatophyta</taxon>
        <taxon>Pinopsida</taxon>
        <taxon>Pinidae</taxon>
        <taxon>Conifers II</taxon>
        <taxon>Cupressales</taxon>
        <taxon>Taxaceae</taxon>
        <taxon>Taxus</taxon>
    </lineage>
</organism>
<dbReference type="InterPro" id="IPR003137">
    <property type="entry name" value="PA_domain"/>
</dbReference>
<name>A0AA38FL13_TAXCH</name>
<dbReference type="GO" id="GO:0006508">
    <property type="term" value="P:proteolysis"/>
    <property type="evidence" value="ECO:0007669"/>
    <property type="project" value="UniProtKB-KW"/>
</dbReference>
<evidence type="ECO:0000259" key="10">
    <source>
        <dbReference type="Pfam" id="PF02225"/>
    </source>
</evidence>
<comment type="similarity">
    <text evidence="1 7">Belongs to the peptidase S8 family.</text>
</comment>
<protein>
    <submittedName>
        <fullName evidence="13">Uncharacterized protein</fullName>
    </submittedName>
</protein>
<dbReference type="GO" id="GO:0004252">
    <property type="term" value="F:serine-type endopeptidase activity"/>
    <property type="evidence" value="ECO:0007669"/>
    <property type="project" value="UniProtKB-UniRule"/>
</dbReference>
<keyword evidence="14" id="KW-1185">Reference proteome</keyword>
<dbReference type="InterPro" id="IPR034197">
    <property type="entry name" value="Peptidases_S8_3"/>
</dbReference>
<keyword evidence="4 7" id="KW-0378">Hydrolase</keyword>
<dbReference type="PANTHER" id="PTHR10795">
    <property type="entry name" value="PROPROTEIN CONVERTASE SUBTILISIN/KEXIN"/>
    <property type="match status" value="1"/>
</dbReference>
<evidence type="ECO:0000313" key="14">
    <source>
        <dbReference type="Proteomes" id="UP000824469"/>
    </source>
</evidence>
<dbReference type="EMBL" id="JAHRHJ020000008">
    <property type="protein sequence ID" value="KAH9305981.1"/>
    <property type="molecule type" value="Genomic_DNA"/>
</dbReference>
<feature type="chain" id="PRO_5041273152" evidence="8">
    <location>
        <begin position="26"/>
        <end position="738"/>
    </location>
</feature>
<comment type="caution">
    <text evidence="13">The sequence shown here is derived from an EMBL/GenBank/DDBJ whole genome shotgun (WGS) entry which is preliminary data.</text>
</comment>
<dbReference type="AlphaFoldDB" id="A0AA38FL13"/>
<dbReference type="InterPro" id="IPR000209">
    <property type="entry name" value="Peptidase_S8/S53_dom"/>
</dbReference>
<dbReference type="Proteomes" id="UP000824469">
    <property type="component" value="Unassembled WGS sequence"/>
</dbReference>
<evidence type="ECO:0000256" key="6">
    <source>
        <dbReference type="PIRSR" id="PIRSR615500-1"/>
    </source>
</evidence>
<evidence type="ECO:0000256" key="2">
    <source>
        <dbReference type="ARBA" id="ARBA00022670"/>
    </source>
</evidence>
<dbReference type="Gene3D" id="3.40.50.200">
    <property type="entry name" value="Peptidase S8/S53 domain"/>
    <property type="match status" value="1"/>
</dbReference>
<sequence length="738" mass="78869">MANPFGARFALAVFPILLALSAAMSEDIIRKPYIVHMEKSMKPHQFILHEHWYASLINELTSGTDAESLLLYTYDILLHGFAAILTSAEADALQTRKGCLAVIPSSVVKIHTTRSPHFLGLSGQDGNLWLRSHYGKDVIVGVLDSGIWPESESFHDGGLEPVPSKWKGTCESGEMFDSSQCNKKIIGARYFFKGYEANYGRLGKSEYKSARDNHGHGTHTAATVAGSPVEGASFSGFANGTATGMAPQARLAIYKVLWGRIDGDGTDIAAAMEKAVADGVDIISMSIGGPDMPFFQDSTAIIAFKAMEKGVFVSASAGNEGPVPYSVSNTAPWMTTVGASTVDREFPGPVMLGNMEIYRGTSTLYRPNVGEIDGNGRIPLVYLSQNENSKHCEAGTLNSTAVKGKIVLCDKKEPELLFSERSSWYEIIISAAEEAGAAGVVLGNNKYSGDEDILVHSSLPASIVSYAAGLKIKAYINSTSNPTAIIDSTGLTLVGEAIIAPIVPAFSSRGPSKAIPQVLKPDVVAPGANILAALPGGGYGIKSGTSMSCPHVSGIAALMRSVHPSWSPVSSNPFDLGAGHVNPSAAVDPGLVYDIAPQDYIHFLCTFNYTTQQISLLMEYKKSMSCPSGGAGDLNYPSFSVIFNATKLVEVKKRTVTNVGGVPAAYRVWVQSPANVKVSVEPNILKFTKQNEKLNYSVRFESKSSRGDAEFGEISWRRVQGVGTQEVRSPIAIVWQGD</sequence>
<evidence type="ECO:0000313" key="13">
    <source>
        <dbReference type="EMBL" id="KAH9305981.1"/>
    </source>
</evidence>
<reference evidence="13 14" key="1">
    <citation type="journal article" date="2021" name="Nat. Plants">
        <title>The Taxus genome provides insights into paclitaxel biosynthesis.</title>
        <authorList>
            <person name="Xiong X."/>
            <person name="Gou J."/>
            <person name="Liao Q."/>
            <person name="Li Y."/>
            <person name="Zhou Q."/>
            <person name="Bi G."/>
            <person name="Li C."/>
            <person name="Du R."/>
            <person name="Wang X."/>
            <person name="Sun T."/>
            <person name="Guo L."/>
            <person name="Liang H."/>
            <person name="Lu P."/>
            <person name="Wu Y."/>
            <person name="Zhang Z."/>
            <person name="Ro D.K."/>
            <person name="Shang Y."/>
            <person name="Huang S."/>
            <person name="Yan J."/>
        </authorList>
    </citation>
    <scope>NUCLEOTIDE SEQUENCE [LARGE SCALE GENOMIC DNA]</scope>
    <source>
        <strain evidence="13">Ta-2019</strain>
    </source>
</reference>
<dbReference type="SUPFAM" id="SSF52743">
    <property type="entry name" value="Subtilisin-like"/>
    <property type="match status" value="1"/>
</dbReference>
<dbReference type="PROSITE" id="PS51892">
    <property type="entry name" value="SUBTILASE"/>
    <property type="match status" value="1"/>
</dbReference>
<evidence type="ECO:0000256" key="8">
    <source>
        <dbReference type="SAM" id="SignalP"/>
    </source>
</evidence>
<dbReference type="Pfam" id="PF05922">
    <property type="entry name" value="Inhibitor_I9"/>
    <property type="match status" value="1"/>
</dbReference>
<dbReference type="InterPro" id="IPR036852">
    <property type="entry name" value="Peptidase_S8/S53_dom_sf"/>
</dbReference>
<dbReference type="InterPro" id="IPR010259">
    <property type="entry name" value="S8pro/Inhibitor_I9"/>
</dbReference>
<dbReference type="CDD" id="cd02120">
    <property type="entry name" value="PA_subtilisin_like"/>
    <property type="match status" value="1"/>
</dbReference>
<dbReference type="Gene3D" id="3.50.30.30">
    <property type="match status" value="1"/>
</dbReference>
<evidence type="ECO:0000256" key="3">
    <source>
        <dbReference type="ARBA" id="ARBA00022729"/>
    </source>
</evidence>
<keyword evidence="3 8" id="KW-0732">Signal</keyword>
<dbReference type="OMA" id="QNENSKH"/>
<feature type="domain" description="Subtilisin-like protease fibronectin type-III" evidence="12">
    <location>
        <begin position="633"/>
        <end position="733"/>
    </location>
</feature>
<accession>A0AA38FL13</accession>
<feature type="active site" description="Charge relay system" evidence="6 7">
    <location>
        <position position="216"/>
    </location>
</feature>
<feature type="active site" description="Charge relay system" evidence="6 7">
    <location>
        <position position="546"/>
    </location>
</feature>
<dbReference type="InterPro" id="IPR045051">
    <property type="entry name" value="SBT"/>
</dbReference>
<feature type="signal peptide" evidence="8">
    <location>
        <begin position="1"/>
        <end position="25"/>
    </location>
</feature>
<dbReference type="InterPro" id="IPR041469">
    <property type="entry name" value="Subtilisin-like_FN3"/>
</dbReference>
<keyword evidence="2 7" id="KW-0645">Protease</keyword>
<dbReference type="PRINTS" id="PR00723">
    <property type="entry name" value="SUBTILISIN"/>
</dbReference>
<proteinExistence type="inferred from homology"/>
<dbReference type="CDD" id="cd04852">
    <property type="entry name" value="Peptidases_S8_3"/>
    <property type="match status" value="1"/>
</dbReference>
<feature type="domain" description="Peptidase S8/S53" evidence="9">
    <location>
        <begin position="135"/>
        <end position="569"/>
    </location>
</feature>
<dbReference type="Pfam" id="PF02225">
    <property type="entry name" value="PA"/>
    <property type="match status" value="1"/>
</dbReference>
<dbReference type="InterPro" id="IPR037045">
    <property type="entry name" value="S8pro/Inhibitor_I9_sf"/>
</dbReference>
<dbReference type="FunFam" id="3.30.70.80:FF:000003">
    <property type="entry name" value="Subtilisin-like protease SBT1.9"/>
    <property type="match status" value="1"/>
</dbReference>
<dbReference type="Pfam" id="PF17766">
    <property type="entry name" value="fn3_6"/>
    <property type="match status" value="1"/>
</dbReference>
<dbReference type="Gene3D" id="3.30.70.80">
    <property type="entry name" value="Peptidase S8 propeptide/proteinase inhibitor I9"/>
    <property type="match status" value="1"/>
</dbReference>
<evidence type="ECO:0000259" key="12">
    <source>
        <dbReference type="Pfam" id="PF17766"/>
    </source>
</evidence>
<feature type="domain" description="PA" evidence="10">
    <location>
        <begin position="379"/>
        <end position="472"/>
    </location>
</feature>
<keyword evidence="5 7" id="KW-0720">Serine protease</keyword>
<dbReference type="InterPro" id="IPR023828">
    <property type="entry name" value="Peptidase_S8_Ser-AS"/>
</dbReference>
<evidence type="ECO:0000256" key="1">
    <source>
        <dbReference type="ARBA" id="ARBA00011073"/>
    </source>
</evidence>
<feature type="active site" description="Charge relay system" evidence="6 7">
    <location>
        <position position="144"/>
    </location>
</feature>
<gene>
    <name evidence="13" type="ORF">KI387_010385</name>
</gene>
<dbReference type="PROSITE" id="PS00138">
    <property type="entry name" value="SUBTILASE_SER"/>
    <property type="match status" value="1"/>
</dbReference>
<dbReference type="Pfam" id="PF00082">
    <property type="entry name" value="Peptidase_S8"/>
    <property type="match status" value="1"/>
</dbReference>
<dbReference type="InterPro" id="IPR015500">
    <property type="entry name" value="Peptidase_S8_subtilisin-rel"/>
</dbReference>
<evidence type="ECO:0000256" key="5">
    <source>
        <dbReference type="ARBA" id="ARBA00022825"/>
    </source>
</evidence>
<evidence type="ECO:0000256" key="7">
    <source>
        <dbReference type="PROSITE-ProRule" id="PRU01240"/>
    </source>
</evidence>
<evidence type="ECO:0000256" key="4">
    <source>
        <dbReference type="ARBA" id="ARBA00022801"/>
    </source>
</evidence>
<evidence type="ECO:0000259" key="11">
    <source>
        <dbReference type="Pfam" id="PF05922"/>
    </source>
</evidence>
<feature type="domain" description="Inhibitor I9" evidence="11">
    <location>
        <begin position="33"/>
        <end position="111"/>
    </location>
</feature>
<evidence type="ECO:0000259" key="9">
    <source>
        <dbReference type="Pfam" id="PF00082"/>
    </source>
</evidence>